<protein>
    <submittedName>
        <fullName evidence="2">SET domain containing 4</fullName>
    </submittedName>
</protein>
<reference evidence="2" key="2">
    <citation type="submission" date="2025-09" db="UniProtKB">
        <authorList>
            <consortium name="Ensembl"/>
        </authorList>
    </citation>
    <scope>IDENTIFICATION</scope>
</reference>
<keyword evidence="3" id="KW-1185">Reference proteome</keyword>
<evidence type="ECO:0000313" key="2">
    <source>
        <dbReference type="Ensembl" id="ENSAOWP00000026507.1"/>
    </source>
</evidence>
<evidence type="ECO:0000259" key="1">
    <source>
        <dbReference type="PROSITE" id="PS50280"/>
    </source>
</evidence>
<dbReference type="AlphaFoldDB" id="A0A8B9QTS1"/>
<dbReference type="PROSITE" id="PS50280">
    <property type="entry name" value="SET"/>
    <property type="match status" value="1"/>
</dbReference>
<name>A0A8B9QTS1_APTOW</name>
<organism evidence="2 3">
    <name type="scientific">Apteryx owenii</name>
    <name type="common">Little spotted kiwi</name>
    <dbReference type="NCBI Taxonomy" id="8824"/>
    <lineage>
        <taxon>Eukaryota</taxon>
        <taxon>Metazoa</taxon>
        <taxon>Chordata</taxon>
        <taxon>Craniata</taxon>
        <taxon>Vertebrata</taxon>
        <taxon>Euteleostomi</taxon>
        <taxon>Archelosauria</taxon>
        <taxon>Archosauria</taxon>
        <taxon>Dinosauria</taxon>
        <taxon>Saurischia</taxon>
        <taxon>Theropoda</taxon>
        <taxon>Coelurosauria</taxon>
        <taxon>Aves</taxon>
        <taxon>Palaeognathae</taxon>
        <taxon>Apterygiformes</taxon>
        <taxon>Apterygidae</taxon>
        <taxon>Apteryx</taxon>
    </lineage>
</organism>
<dbReference type="InterPro" id="IPR044429">
    <property type="entry name" value="SETD4_SET"/>
</dbReference>
<dbReference type="FunFam" id="3.90.1410.10:FF:000002">
    <property type="entry name" value="SET domain-containing protein 4 isoform X1"/>
    <property type="match status" value="1"/>
</dbReference>
<reference evidence="2" key="1">
    <citation type="submission" date="2025-08" db="UniProtKB">
        <authorList>
            <consortium name="Ensembl"/>
        </authorList>
    </citation>
    <scope>IDENTIFICATION</scope>
</reference>
<dbReference type="CDD" id="cd19177">
    <property type="entry name" value="SET_SETD4"/>
    <property type="match status" value="1"/>
</dbReference>
<evidence type="ECO:0000313" key="3">
    <source>
        <dbReference type="Proteomes" id="UP000694424"/>
    </source>
</evidence>
<dbReference type="PANTHER" id="PTHR13271">
    <property type="entry name" value="UNCHARACTERIZED PUTATIVE METHYLTRANSFERASE"/>
    <property type="match status" value="1"/>
</dbReference>
<dbReference type="PANTHER" id="PTHR13271:SF151">
    <property type="entry name" value="SET DOMAIN-CONTAINING PROTEIN 4"/>
    <property type="match status" value="1"/>
</dbReference>
<dbReference type="InterPro" id="IPR050600">
    <property type="entry name" value="SETD3_SETD6_MTase"/>
</dbReference>
<dbReference type="InterPro" id="IPR016852">
    <property type="entry name" value="SET_MeTrfase"/>
</dbReference>
<dbReference type="InterPro" id="IPR001214">
    <property type="entry name" value="SET_dom"/>
</dbReference>
<proteinExistence type="predicted"/>
<dbReference type="Ensembl" id="ENSAOWT00000030040.1">
    <property type="protein sequence ID" value="ENSAOWP00000026507.1"/>
    <property type="gene ID" value="ENSAOWG00000017873.1"/>
</dbReference>
<dbReference type="PIRSF" id="PIRSF027158">
    <property type="entry name" value="Lys_MTase_YDR198C_prd"/>
    <property type="match status" value="1"/>
</dbReference>
<accession>A0A8B9QTS1</accession>
<dbReference type="InterPro" id="IPR046341">
    <property type="entry name" value="SET_dom_sf"/>
</dbReference>
<dbReference type="Pfam" id="PF00856">
    <property type="entry name" value="SET"/>
    <property type="match status" value="1"/>
</dbReference>
<dbReference type="Proteomes" id="UP000694424">
    <property type="component" value="Unplaced"/>
</dbReference>
<dbReference type="SUPFAM" id="SSF82199">
    <property type="entry name" value="SET domain"/>
    <property type="match status" value="1"/>
</dbReference>
<feature type="domain" description="SET" evidence="1">
    <location>
        <begin position="42"/>
        <end position="272"/>
    </location>
</feature>
<dbReference type="Gene3D" id="3.90.1410.10">
    <property type="entry name" value="set domain protein methyltransferase, domain 1"/>
    <property type="match status" value="1"/>
</dbReference>
<dbReference type="GO" id="GO:0016279">
    <property type="term" value="F:protein-lysine N-methyltransferase activity"/>
    <property type="evidence" value="ECO:0007669"/>
    <property type="project" value="InterPro"/>
</dbReference>
<sequence length="421" mass="48433">MKKNRGRTGRKRRRKHLQSFMNGVDCSHKLEYIKLKKWLKDRGFEDNDIRPAEFWDTGRGLMTTKALQAGELVISLPEKCLLTTGTVLSSCLGEYITKWKPPVSPLIALCTFLIAEKHAGEQSLWKPYLDVLPKTYTCPVCLEEDVVSLLPEPLRKKAQEQRTMVHELYVSSKAFFSSLQPLFAENTETIFNYSALEWAWCTVNTRTVYMKHSQRECFSLEPDVYALAPYLDLLNHSPNVQVKAAFNEQIRSYEIRTDSQCKKYEEVFICYGPHDNQRLLLEYGFVAVDNPHSSVYVSSDTLLRYFSPLDNQKNVSGSVWGNTANDCVLFECFGSSNCWKRALLGDVISATNEEQTLNVTEKICLFLIEETQHVLLQIYRLKRDKENLKNHLTLVEALRLEDLKILQKSAEILCNLKMATT</sequence>